<dbReference type="InterPro" id="IPR042150">
    <property type="entry name" value="MmRce1-like"/>
</dbReference>
<proteinExistence type="predicted"/>
<feature type="transmembrane region" description="Helical" evidence="1">
    <location>
        <begin position="38"/>
        <end position="56"/>
    </location>
</feature>
<keyword evidence="4" id="KW-1185">Reference proteome</keyword>
<feature type="domain" description="CAAX prenyl protease 2/Lysostaphin resistance protein A-like" evidence="2">
    <location>
        <begin position="114"/>
        <end position="217"/>
    </location>
</feature>
<feature type="transmembrane region" description="Helical" evidence="1">
    <location>
        <begin position="179"/>
        <end position="198"/>
    </location>
</feature>
<dbReference type="Pfam" id="PF02517">
    <property type="entry name" value="Rce1-like"/>
    <property type="match status" value="1"/>
</dbReference>
<comment type="caution">
    <text evidence="3">The sequence shown here is derived from an EMBL/GenBank/DDBJ whole genome shotgun (WGS) entry which is preliminary data.</text>
</comment>
<feature type="transmembrane region" description="Helical" evidence="1">
    <location>
        <begin position="243"/>
        <end position="261"/>
    </location>
</feature>
<keyword evidence="3" id="KW-0378">Hydrolase</keyword>
<protein>
    <submittedName>
        <fullName evidence="3">CAAX amino protease</fullName>
    </submittedName>
</protein>
<dbReference type="PANTHER" id="PTHR35797">
    <property type="entry name" value="PROTEASE-RELATED"/>
    <property type="match status" value="1"/>
</dbReference>
<sequence>MAKTSPARWRNIVIFTLLVLGIGNIAGLNYFAVQGLGGLLFILSPLLVTLGMRLFAGDGWGDAGFRPGLRAHPGVYLTALLLFPVLFALGLGIGAALSVVQFQPGWGRALAMAVLTGAPVVLIYAFSEEFSWRGYLEPRLESLGLPALPRHLLVAVIWWAWHVGYVLSQPGYTTLPLPLFFLLFFVAMVAMALLYGVWRRRTGSFWPAVIAHGVANTLAWPLLTPGIVTIDNSLAFAARPEALVVLAGLCLAALVAWRLPVSRESLRGSP</sequence>
<gene>
    <name evidence="3" type="ORF">STA1M1_29210</name>
</gene>
<feature type="transmembrane region" description="Helical" evidence="1">
    <location>
        <begin position="106"/>
        <end position="126"/>
    </location>
</feature>
<accession>A0ABQ5LVP4</accession>
<dbReference type="EMBL" id="BROH01000009">
    <property type="protein sequence ID" value="GKY89052.1"/>
    <property type="molecule type" value="Genomic_DNA"/>
</dbReference>
<evidence type="ECO:0000256" key="1">
    <source>
        <dbReference type="SAM" id="Phobius"/>
    </source>
</evidence>
<dbReference type="GO" id="GO:0006508">
    <property type="term" value="P:proteolysis"/>
    <property type="evidence" value="ECO:0007669"/>
    <property type="project" value="UniProtKB-KW"/>
</dbReference>
<reference evidence="3" key="1">
    <citation type="journal article" date="2023" name="Int. J. Syst. Evol. Microbiol.">
        <title>Sinisalibacter aestuarii sp. nov., isolated from estuarine sediment of the Arakawa River.</title>
        <authorList>
            <person name="Arafat S.T."/>
            <person name="Hirano S."/>
            <person name="Sato A."/>
            <person name="Takeuchi K."/>
            <person name="Yasuda T."/>
            <person name="Terahara T."/>
            <person name="Hamada M."/>
            <person name="Kobayashi T."/>
        </authorList>
    </citation>
    <scope>NUCLEOTIDE SEQUENCE</scope>
    <source>
        <strain evidence="3">B-399</strain>
    </source>
</reference>
<name>A0ABQ5LVP4_9RHOB</name>
<dbReference type="PANTHER" id="PTHR35797:SF1">
    <property type="entry name" value="PROTEASE"/>
    <property type="match status" value="1"/>
</dbReference>
<dbReference type="GO" id="GO:0008233">
    <property type="term" value="F:peptidase activity"/>
    <property type="evidence" value="ECO:0007669"/>
    <property type="project" value="UniProtKB-KW"/>
</dbReference>
<evidence type="ECO:0000259" key="2">
    <source>
        <dbReference type="Pfam" id="PF02517"/>
    </source>
</evidence>
<keyword evidence="1" id="KW-0812">Transmembrane</keyword>
<feature type="transmembrane region" description="Helical" evidence="1">
    <location>
        <begin position="205"/>
        <end position="223"/>
    </location>
</feature>
<dbReference type="Proteomes" id="UP001144205">
    <property type="component" value="Unassembled WGS sequence"/>
</dbReference>
<feature type="transmembrane region" description="Helical" evidence="1">
    <location>
        <begin position="76"/>
        <end position="100"/>
    </location>
</feature>
<keyword evidence="1" id="KW-1133">Transmembrane helix</keyword>
<evidence type="ECO:0000313" key="3">
    <source>
        <dbReference type="EMBL" id="GKY89052.1"/>
    </source>
</evidence>
<organism evidence="3 4">
    <name type="scientific">Sinisalibacter aestuarii</name>
    <dbReference type="NCBI Taxonomy" id="2949426"/>
    <lineage>
        <taxon>Bacteria</taxon>
        <taxon>Pseudomonadati</taxon>
        <taxon>Pseudomonadota</taxon>
        <taxon>Alphaproteobacteria</taxon>
        <taxon>Rhodobacterales</taxon>
        <taxon>Roseobacteraceae</taxon>
        <taxon>Sinisalibacter</taxon>
    </lineage>
</organism>
<dbReference type="InterPro" id="IPR003675">
    <property type="entry name" value="Rce1/LyrA-like_dom"/>
</dbReference>
<keyword evidence="3" id="KW-0645">Protease</keyword>
<keyword evidence="1" id="KW-0472">Membrane</keyword>
<evidence type="ECO:0000313" key="4">
    <source>
        <dbReference type="Proteomes" id="UP001144205"/>
    </source>
</evidence>
<feature type="transmembrane region" description="Helical" evidence="1">
    <location>
        <begin position="147"/>
        <end position="167"/>
    </location>
</feature>
<feature type="transmembrane region" description="Helical" evidence="1">
    <location>
        <begin position="12"/>
        <end position="32"/>
    </location>
</feature>
<dbReference type="RefSeq" id="WP_281843089.1">
    <property type="nucleotide sequence ID" value="NZ_BROH01000009.1"/>
</dbReference>